<proteinExistence type="predicted"/>
<evidence type="ECO:0008006" key="3">
    <source>
        <dbReference type="Google" id="ProtNLM"/>
    </source>
</evidence>
<accession>A0A2T5J2M5</accession>
<evidence type="ECO:0000313" key="1">
    <source>
        <dbReference type="EMBL" id="PTQ90771.1"/>
    </source>
</evidence>
<keyword evidence="2" id="KW-1185">Reference proteome</keyword>
<reference evidence="1 2" key="1">
    <citation type="submission" date="2018-04" db="EMBL/GenBank/DDBJ databases">
        <title>Genomic Encyclopedia of Archaeal and Bacterial Type Strains, Phase II (KMG-II): from individual species to whole genera.</title>
        <authorList>
            <person name="Goeker M."/>
        </authorList>
    </citation>
    <scope>NUCLEOTIDE SEQUENCE [LARGE SCALE GENOMIC DNA]</scope>
    <source>
        <strain evidence="1 2">DSM 5822</strain>
    </source>
</reference>
<dbReference type="Proteomes" id="UP000244223">
    <property type="component" value="Unassembled WGS sequence"/>
</dbReference>
<organism evidence="1 2">
    <name type="scientific">Agitococcus lubricus</name>
    <dbReference type="NCBI Taxonomy" id="1077255"/>
    <lineage>
        <taxon>Bacteria</taxon>
        <taxon>Pseudomonadati</taxon>
        <taxon>Pseudomonadota</taxon>
        <taxon>Gammaproteobacteria</taxon>
        <taxon>Moraxellales</taxon>
        <taxon>Moraxellaceae</taxon>
        <taxon>Agitococcus</taxon>
    </lineage>
</organism>
<protein>
    <recommendedName>
        <fullName evidence="3">Outer membrane protein with beta-barrel domain</fullName>
    </recommendedName>
</protein>
<gene>
    <name evidence="1" type="ORF">C8N29_102171</name>
</gene>
<comment type="caution">
    <text evidence="1">The sequence shown here is derived from an EMBL/GenBank/DDBJ whole genome shotgun (WGS) entry which is preliminary data.</text>
</comment>
<name>A0A2T5J2M5_9GAMM</name>
<dbReference type="AlphaFoldDB" id="A0A2T5J2M5"/>
<sequence>MLFVSPLVLANDSQLQLGVLYAEDIQAVGLYAGLEVVDLAPQVAGYLDVSLLVSETYHAEEPVFGGVAVGLRTGFNSPVAPYAGLGVYVGQNSHEHPAQQDKVDNDDDGFTDEIGETTVDNQWMSAIYPELGMRIAWGQQFTLRTMARYMVSSAGRRQDDWFYGISFAFSQQ</sequence>
<evidence type="ECO:0000313" key="2">
    <source>
        <dbReference type="Proteomes" id="UP000244223"/>
    </source>
</evidence>
<dbReference type="EMBL" id="QAON01000002">
    <property type="protein sequence ID" value="PTQ90771.1"/>
    <property type="molecule type" value="Genomic_DNA"/>
</dbReference>